<gene>
    <name evidence="2" type="ORF">BSIN_0345</name>
</gene>
<evidence type="ECO:0000313" key="3">
    <source>
        <dbReference type="Proteomes" id="UP000198460"/>
    </source>
</evidence>
<name>A0A238H658_9BURK</name>
<dbReference type="AlphaFoldDB" id="A0A238H658"/>
<proteinExistence type="predicted"/>
<sequence>MAYLSGSMHQRNARRVPDGEGRARRVRAGPAACAAIMRRAFFSCHRR</sequence>
<organism evidence="2 3">
    <name type="scientific">Burkholderia singularis</name>
    <dbReference type="NCBI Taxonomy" id="1503053"/>
    <lineage>
        <taxon>Bacteria</taxon>
        <taxon>Pseudomonadati</taxon>
        <taxon>Pseudomonadota</taxon>
        <taxon>Betaproteobacteria</taxon>
        <taxon>Burkholderiales</taxon>
        <taxon>Burkholderiaceae</taxon>
        <taxon>Burkholderia</taxon>
        <taxon>pseudomallei group</taxon>
    </lineage>
</organism>
<evidence type="ECO:0000313" key="2">
    <source>
        <dbReference type="EMBL" id="SMG00695.1"/>
    </source>
</evidence>
<accession>A0A238H658</accession>
<feature type="region of interest" description="Disordered" evidence="1">
    <location>
        <begin position="1"/>
        <end position="25"/>
    </location>
</feature>
<dbReference type="Proteomes" id="UP000198460">
    <property type="component" value="Unassembled WGS sequence"/>
</dbReference>
<reference evidence="2 3" key="1">
    <citation type="submission" date="2017-04" db="EMBL/GenBank/DDBJ databases">
        <authorList>
            <person name="Afonso C.L."/>
            <person name="Miller P.J."/>
            <person name="Scott M.A."/>
            <person name="Spackman E."/>
            <person name="Goraichik I."/>
            <person name="Dimitrov K.M."/>
            <person name="Suarez D.L."/>
            <person name="Swayne D.E."/>
        </authorList>
    </citation>
    <scope>NUCLEOTIDE SEQUENCE [LARGE SCALE GENOMIC DNA]</scope>
    <source>
        <strain evidence="2">LMG 28154</strain>
    </source>
</reference>
<protein>
    <submittedName>
        <fullName evidence="2">Uncharacterized protein</fullName>
    </submittedName>
</protein>
<evidence type="ECO:0000256" key="1">
    <source>
        <dbReference type="SAM" id="MobiDB-lite"/>
    </source>
</evidence>
<dbReference type="EMBL" id="FXAN01000061">
    <property type="protein sequence ID" value="SMG00695.1"/>
    <property type="molecule type" value="Genomic_DNA"/>
</dbReference>